<gene>
    <name evidence="2" type="ORF">AABB28_03150</name>
</gene>
<proteinExistence type="predicted"/>
<evidence type="ECO:0000313" key="3">
    <source>
        <dbReference type="Proteomes" id="UP001451782"/>
    </source>
</evidence>
<accession>A0AAN0M7X3</accession>
<organism evidence="2 3">
    <name type="scientific">Yoonia algicola</name>
    <dbReference type="NCBI Taxonomy" id="3137368"/>
    <lineage>
        <taxon>Bacteria</taxon>
        <taxon>Pseudomonadati</taxon>
        <taxon>Pseudomonadota</taxon>
        <taxon>Alphaproteobacteria</taxon>
        <taxon>Rhodobacterales</taxon>
        <taxon>Paracoccaceae</taxon>
        <taxon>Yoonia</taxon>
    </lineage>
</organism>
<dbReference type="EMBL" id="CP151762">
    <property type="protein sequence ID" value="WZU64312.1"/>
    <property type="molecule type" value="Genomic_DNA"/>
</dbReference>
<dbReference type="Pfam" id="PF04993">
    <property type="entry name" value="TfoX_N"/>
    <property type="match status" value="1"/>
</dbReference>
<dbReference type="InterPro" id="IPR007076">
    <property type="entry name" value="TfoX_N"/>
</dbReference>
<dbReference type="AlphaFoldDB" id="A0AAN0M7X3"/>
<evidence type="ECO:0000313" key="2">
    <source>
        <dbReference type="EMBL" id="WZU64312.1"/>
    </source>
</evidence>
<feature type="domain" description="TfoX N-terminal" evidence="1">
    <location>
        <begin position="13"/>
        <end position="96"/>
    </location>
</feature>
<reference evidence="2 3" key="1">
    <citation type="submission" date="2024-04" db="EMBL/GenBank/DDBJ databases">
        <title>Phylogenomic analyses of a clade within the roseobacter group suggest taxonomic reassignments of species of the genera Aestuariivita, Citreicella, Loktanella, Nautella, Pelagibaca, Ruegeria, Thalassobius, Thiobacimonas and Tropicibacter, and the proposal o.</title>
        <authorList>
            <person name="Jeon C.O."/>
        </authorList>
    </citation>
    <scope>NUCLEOTIDE SEQUENCE [LARGE SCALE GENOMIC DNA]</scope>
    <source>
        <strain evidence="2 3">G8-12</strain>
    </source>
</reference>
<name>A0AAN0M7X3_9RHOB</name>
<dbReference type="RefSeq" id="WP_342070677.1">
    <property type="nucleotide sequence ID" value="NZ_CP151762.1"/>
</dbReference>
<keyword evidence="3" id="KW-1185">Reference proteome</keyword>
<protein>
    <submittedName>
        <fullName evidence="2">TfoX/Sxy family protein</fullName>
    </submittedName>
</protein>
<dbReference type="Proteomes" id="UP001451782">
    <property type="component" value="Chromosome"/>
</dbReference>
<evidence type="ECO:0000259" key="1">
    <source>
        <dbReference type="Pfam" id="PF04993"/>
    </source>
</evidence>
<dbReference type="Gene3D" id="3.30.1460.30">
    <property type="entry name" value="YgaC/TfoX-N like chaperone"/>
    <property type="match status" value="1"/>
</dbReference>
<dbReference type="KEGG" id="yag:AABB28_03150"/>
<sequence length="98" mass="10474">MALAQADIAFACDLFSDLGPVTVRKMFGGICLYLDGTVFALMSSDSTLYLKAKGDVAQALAADGATQFHNMPYWSIPEAALDDSQEACTLARRTFASL</sequence>
<dbReference type="SUPFAM" id="SSF159894">
    <property type="entry name" value="YgaC/TfoX-N like"/>
    <property type="match status" value="1"/>
</dbReference>